<sequence>ARTVGKAALAARHGRSRETALGIRGAGPIPRRVAALLGPPRAMRTIPALATATVLGTAIWSISEAAQDLHMLLRFIGA</sequence>
<feature type="non-terminal residue" evidence="1">
    <location>
        <position position="1"/>
    </location>
</feature>
<organism evidence="1 2">
    <name type="scientific">Actinoallomurus acaciae</name>
    <dbReference type="NCBI Taxonomy" id="502577"/>
    <lineage>
        <taxon>Bacteria</taxon>
        <taxon>Bacillati</taxon>
        <taxon>Actinomycetota</taxon>
        <taxon>Actinomycetes</taxon>
        <taxon>Streptosporangiales</taxon>
        <taxon>Thermomonosporaceae</taxon>
        <taxon>Actinoallomurus</taxon>
    </lineage>
</organism>
<keyword evidence="2" id="KW-1185">Reference proteome</keyword>
<dbReference type="RefSeq" id="WP_378212283.1">
    <property type="nucleotide sequence ID" value="NZ_JBHLZP010000661.1"/>
</dbReference>
<dbReference type="Proteomes" id="UP001589627">
    <property type="component" value="Unassembled WGS sequence"/>
</dbReference>
<gene>
    <name evidence="1" type="ORF">ACFFNX_44380</name>
</gene>
<dbReference type="EMBL" id="JBHLZP010000661">
    <property type="protein sequence ID" value="MFB9839203.1"/>
    <property type="molecule type" value="Genomic_DNA"/>
</dbReference>
<protein>
    <recommendedName>
        <fullName evidence="3">M56 family peptidase</fullName>
    </recommendedName>
</protein>
<evidence type="ECO:0000313" key="2">
    <source>
        <dbReference type="Proteomes" id="UP001589627"/>
    </source>
</evidence>
<accession>A0ABV5YVY6</accession>
<proteinExistence type="predicted"/>
<evidence type="ECO:0008006" key="3">
    <source>
        <dbReference type="Google" id="ProtNLM"/>
    </source>
</evidence>
<evidence type="ECO:0000313" key="1">
    <source>
        <dbReference type="EMBL" id="MFB9839203.1"/>
    </source>
</evidence>
<name>A0ABV5YVY6_9ACTN</name>
<comment type="caution">
    <text evidence="1">The sequence shown here is derived from an EMBL/GenBank/DDBJ whole genome shotgun (WGS) entry which is preliminary data.</text>
</comment>
<reference evidence="1 2" key="1">
    <citation type="submission" date="2024-09" db="EMBL/GenBank/DDBJ databases">
        <authorList>
            <person name="Sun Q."/>
            <person name="Mori K."/>
        </authorList>
    </citation>
    <scope>NUCLEOTIDE SEQUENCE [LARGE SCALE GENOMIC DNA]</scope>
    <source>
        <strain evidence="1 2">TBRC 0563</strain>
    </source>
</reference>